<dbReference type="InterPro" id="IPR027791">
    <property type="entry name" value="Galactosyl_T_C"/>
</dbReference>
<proteinExistence type="predicted"/>
<reference evidence="5" key="4">
    <citation type="submission" date="2024-10" db="EMBL/GenBank/DDBJ databases">
        <authorList>
            <person name="Bergman P."/>
            <person name="Andersson A.F."/>
            <person name="Zangenah S."/>
            <person name="Abbasi N."/>
        </authorList>
    </citation>
    <scope>NUCLEOTIDE SEQUENCE</scope>
    <source>
        <strain evidence="5">W5</strain>
    </source>
</reference>
<dbReference type="OrthoDB" id="9801954at2"/>
<evidence type="ECO:0000313" key="5">
    <source>
        <dbReference type="EMBL" id="MFK8293432.1"/>
    </source>
</evidence>
<keyword evidence="7" id="KW-1185">Reference proteome</keyword>
<keyword evidence="1 4" id="KW-0808">Transferase</keyword>
<dbReference type="InterPro" id="IPR050834">
    <property type="entry name" value="Glycosyltransf_2"/>
</dbReference>
<gene>
    <name evidence="5" type="ORF">ACI76L_06525</name>
    <name evidence="4" type="ORF">CGC58_06060</name>
</gene>
<dbReference type="KEGG" id="csto:CGC58_06060"/>
<reference evidence="5 7" key="1">
    <citation type="journal article" date="2016" name="Sci. Rep.">
        <title>Whole genome sequencing identifies a novel species of the genus Capnocytophaga isolated from dog and cat bite wounds in humans.</title>
        <authorList>
            <person name="Zangenah S."/>
            <person name="Abbasi N."/>
            <person name="Andersson A.F."/>
            <person name="Bergman P."/>
        </authorList>
    </citation>
    <scope>NUCLEOTIDE SEQUENCE [LARGE SCALE GENOMIC DNA]</scope>
    <source>
        <strain evidence="5 7">W5</strain>
    </source>
</reference>
<dbReference type="Pfam" id="PF00535">
    <property type="entry name" value="Glycos_transf_2"/>
    <property type="match status" value="1"/>
</dbReference>
<feature type="domain" description="Glycosyltransferase 2-like" evidence="2">
    <location>
        <begin position="4"/>
        <end position="146"/>
    </location>
</feature>
<dbReference type="EMBL" id="JBJGWJ010000003">
    <property type="protein sequence ID" value="MFK8293432.1"/>
    <property type="molecule type" value="Genomic_DNA"/>
</dbReference>
<protein>
    <submittedName>
        <fullName evidence="4">Glycosyl transferase family 2</fullName>
    </submittedName>
    <submittedName>
        <fullName evidence="5">Glycosyltransferase family 2 protein</fullName>
    </submittedName>
</protein>
<dbReference type="CDD" id="cd06420">
    <property type="entry name" value="GT2_Chondriotin_Pol_N"/>
    <property type="match status" value="1"/>
</dbReference>
<dbReference type="PANTHER" id="PTHR43685">
    <property type="entry name" value="GLYCOSYLTRANSFERASE"/>
    <property type="match status" value="1"/>
</dbReference>
<reference evidence="4" key="2">
    <citation type="journal article" date="2017" name="Genome Announc.">
        <title>Twelve Complete Reference Genomes of Clinical Isolates in the Capnocytophaga Genus.</title>
        <authorList>
            <person name="Villarma A."/>
            <person name="Gulvik C.A."/>
            <person name="Rowe L.A."/>
            <person name="Sheth M."/>
            <person name="Juieng P."/>
            <person name="Nicholson A.C."/>
            <person name="Loparev V.N."/>
            <person name="McQuiston J.R."/>
        </authorList>
    </citation>
    <scope>NUCLEOTIDE SEQUENCE</scope>
    <source>
        <strain evidence="4">H2177</strain>
    </source>
</reference>
<name>A0A250FXY4_9FLAO</name>
<sequence length="266" mass="30948">MKVSLIITTYNWEEALELVLKSVLRQNILPDEVIVADDGSGNKTKSLINEYKKLFPVPLHHIWHEDNGFRLSAIRNKAIEKAQYEYIIQIDGDVILHPKFIEDHKKYACKNCFVTGSRVMLGAKTTEKIIENKSLLFSFINRENSNKFNGIYFPLFNNLFSHPKNKPIERLIVRVRGCNMAFWREDLIAVNGYDENFVGWGREDSEIVTRLIKKGVYRKKIKFAAIQYHLYHKTSSKDNLKTNEEILQKALLSNSFRVKNGILKIN</sequence>
<dbReference type="RefSeq" id="WP_095895826.1">
    <property type="nucleotide sequence ID" value="NZ_BOPJ01000003.1"/>
</dbReference>
<reference evidence="6" key="3">
    <citation type="submission" date="2017-06" db="EMBL/GenBank/DDBJ databases">
        <title>Capnocytophaga spp. assemblies.</title>
        <authorList>
            <person name="Gulvik C.A."/>
        </authorList>
    </citation>
    <scope>NUCLEOTIDE SEQUENCE [LARGE SCALE GENOMIC DNA]</scope>
    <source>
        <strain evidence="6">H2177</strain>
    </source>
</reference>
<evidence type="ECO:0000259" key="2">
    <source>
        <dbReference type="Pfam" id="PF00535"/>
    </source>
</evidence>
<dbReference type="Proteomes" id="UP001622370">
    <property type="component" value="Unassembled WGS sequence"/>
</dbReference>
<evidence type="ECO:0000259" key="3">
    <source>
        <dbReference type="Pfam" id="PF02709"/>
    </source>
</evidence>
<accession>A0A250FXY4</accession>
<dbReference type="SUPFAM" id="SSF53448">
    <property type="entry name" value="Nucleotide-diphospho-sugar transferases"/>
    <property type="match status" value="1"/>
</dbReference>
<dbReference type="PANTHER" id="PTHR43685:SF3">
    <property type="entry name" value="SLR2126 PROTEIN"/>
    <property type="match status" value="1"/>
</dbReference>
<evidence type="ECO:0000256" key="1">
    <source>
        <dbReference type="ARBA" id="ARBA00022679"/>
    </source>
</evidence>
<dbReference type="Proteomes" id="UP000217348">
    <property type="component" value="Chromosome"/>
</dbReference>
<organism evidence="4 6">
    <name type="scientific">Capnocytophaga stomatis</name>
    <dbReference type="NCBI Taxonomy" id="1848904"/>
    <lineage>
        <taxon>Bacteria</taxon>
        <taxon>Pseudomonadati</taxon>
        <taxon>Bacteroidota</taxon>
        <taxon>Flavobacteriia</taxon>
        <taxon>Flavobacteriales</taxon>
        <taxon>Flavobacteriaceae</taxon>
        <taxon>Capnocytophaga</taxon>
    </lineage>
</organism>
<feature type="domain" description="Galactosyltransferase C-terminal" evidence="3">
    <location>
        <begin position="175"/>
        <end position="233"/>
    </location>
</feature>
<evidence type="ECO:0000313" key="4">
    <source>
        <dbReference type="EMBL" id="ATA89325.1"/>
    </source>
</evidence>
<dbReference type="InterPro" id="IPR029044">
    <property type="entry name" value="Nucleotide-diphossugar_trans"/>
</dbReference>
<dbReference type="EMBL" id="CP022387">
    <property type="protein sequence ID" value="ATA89325.1"/>
    <property type="molecule type" value="Genomic_DNA"/>
</dbReference>
<dbReference type="InterPro" id="IPR001173">
    <property type="entry name" value="Glyco_trans_2-like"/>
</dbReference>
<dbReference type="GO" id="GO:0016740">
    <property type="term" value="F:transferase activity"/>
    <property type="evidence" value="ECO:0007669"/>
    <property type="project" value="UniProtKB-KW"/>
</dbReference>
<evidence type="ECO:0000313" key="6">
    <source>
        <dbReference type="Proteomes" id="UP000217348"/>
    </source>
</evidence>
<dbReference type="Pfam" id="PF02709">
    <property type="entry name" value="Glyco_transf_7C"/>
    <property type="match status" value="1"/>
</dbReference>
<dbReference type="Gene3D" id="3.90.550.10">
    <property type="entry name" value="Spore Coat Polysaccharide Biosynthesis Protein SpsA, Chain A"/>
    <property type="match status" value="1"/>
</dbReference>
<evidence type="ECO:0000313" key="7">
    <source>
        <dbReference type="Proteomes" id="UP001622370"/>
    </source>
</evidence>
<dbReference type="AlphaFoldDB" id="A0A250FXY4"/>